<dbReference type="PANTHER" id="PTHR47053">
    <property type="entry name" value="MUREIN DD-ENDOPEPTIDASE MEPH-RELATED"/>
    <property type="match status" value="1"/>
</dbReference>
<gene>
    <name evidence="6" type="ORF">GPA10_22365</name>
</gene>
<dbReference type="Pfam" id="PF00877">
    <property type="entry name" value="NLPC_P60"/>
    <property type="match status" value="1"/>
</dbReference>
<dbReference type="Gene3D" id="3.90.1720.10">
    <property type="entry name" value="endopeptidase domain like (from Nostoc punctiforme)"/>
    <property type="match status" value="1"/>
</dbReference>
<dbReference type="SUPFAM" id="SSF54001">
    <property type="entry name" value="Cysteine proteinases"/>
    <property type="match status" value="1"/>
</dbReference>
<reference evidence="6 7" key="1">
    <citation type="submission" date="2019-11" db="EMBL/GenBank/DDBJ databases">
        <title>Streptomyces typhae sp. nov., a novel endophytic actinomycete isolated from the root of cattail pollen (Typha angustifolia L.).</title>
        <authorList>
            <person name="Peng C."/>
        </authorList>
    </citation>
    <scope>NUCLEOTIDE SEQUENCE [LARGE SCALE GENOMIC DNA]</scope>
    <source>
        <strain evidence="7">p1417</strain>
    </source>
</reference>
<dbReference type="Proteomes" id="UP000483802">
    <property type="component" value="Unassembled WGS sequence"/>
</dbReference>
<evidence type="ECO:0000313" key="6">
    <source>
        <dbReference type="EMBL" id="MVO87430.1"/>
    </source>
</evidence>
<keyword evidence="3" id="KW-0378">Hydrolase</keyword>
<dbReference type="InterPro" id="IPR038765">
    <property type="entry name" value="Papain-like_cys_pep_sf"/>
</dbReference>
<dbReference type="RefSeq" id="WP_157167056.1">
    <property type="nucleotide sequence ID" value="NZ_WPNZ01000012.1"/>
</dbReference>
<evidence type="ECO:0000256" key="3">
    <source>
        <dbReference type="ARBA" id="ARBA00022801"/>
    </source>
</evidence>
<dbReference type="EMBL" id="WPNZ01000012">
    <property type="protein sequence ID" value="MVO87430.1"/>
    <property type="molecule type" value="Genomic_DNA"/>
</dbReference>
<evidence type="ECO:0000256" key="4">
    <source>
        <dbReference type="ARBA" id="ARBA00022807"/>
    </source>
</evidence>
<dbReference type="Gene3D" id="2.60.120.560">
    <property type="entry name" value="Exo-inulinase, domain 1"/>
    <property type="match status" value="1"/>
</dbReference>
<comment type="similarity">
    <text evidence="1">Belongs to the peptidase C40 family.</text>
</comment>
<evidence type="ECO:0000256" key="1">
    <source>
        <dbReference type="ARBA" id="ARBA00007074"/>
    </source>
</evidence>
<feature type="domain" description="NlpC/P60" evidence="5">
    <location>
        <begin position="358"/>
        <end position="523"/>
    </location>
</feature>
<dbReference type="InterPro" id="IPR000064">
    <property type="entry name" value="NLP_P60_dom"/>
</dbReference>
<evidence type="ECO:0000256" key="2">
    <source>
        <dbReference type="ARBA" id="ARBA00022670"/>
    </source>
</evidence>
<evidence type="ECO:0000313" key="7">
    <source>
        <dbReference type="Proteomes" id="UP000483802"/>
    </source>
</evidence>
<sequence>MAGFISVQGDEALYYSTPELFTRRIIAGTPERLEVSDSRGVAATLTAGAKTVTVRGPQRRFIESKRPFLDDFARTPASGWGVSPGGGSWVSANGPESAYSVTGGVGTILLDTVNQSRHVTLRDNNIGDVDVIVRTTIDKAPTGAGVGCALSFGYQGTSNSYRARLLFSSVSGGVQLALEKEAAGTVTVLGAATPLGSGFLPGDWWNIRAQKSGSTLRCRAWKDGTPEPVTWTHTATDTTFTTGRVGVRALVNSGNTSIPLNARFDDLRLISGAWVNAPAVTHATWVRVLDEPFDGTWNEALATQVRAWLVDRTPDALAYAWCFITDAPAVGDPLLEGKRIFGQSDYGPLKSDGTRYETSDWTDYVGTSWTYPNGEARPFPHGSITTSGAMDCSGFVRMVYGRCMGLPMSYSRDYDGLNIPRATRNMSPYGPGVIVAAGTDAPPASLDSLQVGDVVFFDADATEEVEGQIDHCGIYVGVDSYGSARFISSRKTVNGPTISDLGGPSTLNGGSNYAKRLRTVRRF</sequence>
<accession>A0A6L6X173</accession>
<evidence type="ECO:0000259" key="5">
    <source>
        <dbReference type="PROSITE" id="PS51935"/>
    </source>
</evidence>
<comment type="caution">
    <text evidence="6">The sequence shown here is derived from an EMBL/GenBank/DDBJ whole genome shotgun (WGS) entry which is preliminary data.</text>
</comment>
<dbReference type="GO" id="GO:0008234">
    <property type="term" value="F:cysteine-type peptidase activity"/>
    <property type="evidence" value="ECO:0007669"/>
    <property type="project" value="UniProtKB-KW"/>
</dbReference>
<dbReference type="PANTHER" id="PTHR47053:SF1">
    <property type="entry name" value="MUREIN DD-ENDOPEPTIDASE MEPH-RELATED"/>
    <property type="match status" value="1"/>
</dbReference>
<keyword evidence="7" id="KW-1185">Reference proteome</keyword>
<dbReference type="AlphaFoldDB" id="A0A6L6X173"/>
<keyword evidence="2" id="KW-0645">Protease</keyword>
<organism evidence="6 7">
    <name type="scientific">Streptomyces typhae</name>
    <dbReference type="NCBI Taxonomy" id="2681492"/>
    <lineage>
        <taxon>Bacteria</taxon>
        <taxon>Bacillati</taxon>
        <taxon>Actinomycetota</taxon>
        <taxon>Actinomycetes</taxon>
        <taxon>Kitasatosporales</taxon>
        <taxon>Streptomycetaceae</taxon>
        <taxon>Streptomyces</taxon>
    </lineage>
</organism>
<name>A0A6L6X173_9ACTN</name>
<protein>
    <recommendedName>
        <fullName evidence="5">NlpC/P60 domain-containing protein</fullName>
    </recommendedName>
</protein>
<dbReference type="GO" id="GO:0006508">
    <property type="term" value="P:proteolysis"/>
    <property type="evidence" value="ECO:0007669"/>
    <property type="project" value="UniProtKB-KW"/>
</dbReference>
<keyword evidence="4" id="KW-0788">Thiol protease</keyword>
<dbReference type="InterPro" id="IPR051202">
    <property type="entry name" value="Peptidase_C40"/>
</dbReference>
<proteinExistence type="inferred from homology"/>
<dbReference type="PROSITE" id="PS51935">
    <property type="entry name" value="NLPC_P60"/>
    <property type="match status" value="1"/>
</dbReference>